<dbReference type="GO" id="GO:0005769">
    <property type="term" value="C:early endosome"/>
    <property type="evidence" value="ECO:0007669"/>
    <property type="project" value="UniProtKB-SubCell"/>
</dbReference>
<evidence type="ECO:0000313" key="6">
    <source>
        <dbReference type="EMBL" id="ESR44961.1"/>
    </source>
</evidence>
<dbReference type="Gramene" id="ESR44960">
    <property type="protein sequence ID" value="ESR44960"/>
    <property type="gene ID" value="CICLE_v100016942mg"/>
</dbReference>
<dbReference type="AlphaFoldDB" id="V4T5X7"/>
<dbReference type="Proteomes" id="UP000030687">
    <property type="component" value="Unassembled WGS sequence"/>
</dbReference>
<reference evidence="6 7" key="1">
    <citation type="submission" date="2013-10" db="EMBL/GenBank/DDBJ databases">
        <authorList>
            <consortium name="International Citrus Genome Consortium"/>
            <person name="Jenkins J."/>
            <person name="Schmutz J."/>
            <person name="Prochnik S."/>
            <person name="Rokhsar D."/>
            <person name="Gmitter F."/>
            <person name="Ollitrault P."/>
            <person name="Machado M."/>
            <person name="Talon M."/>
            <person name="Wincker P."/>
            <person name="Jaillon O."/>
            <person name="Morgante M."/>
        </authorList>
    </citation>
    <scope>NUCLEOTIDE SEQUENCE</scope>
    <source>
        <strain evidence="7">cv. Clemenules</strain>
    </source>
</reference>
<name>V4T5X7_CITCL</name>
<sequence length="52" mass="5405">MADPNGHSWRDGMSSDNIKGLILALSSSIFIGSSFIVKKKGLKKAGASGVRA</sequence>
<evidence type="ECO:0000313" key="7">
    <source>
        <dbReference type="Proteomes" id="UP000030687"/>
    </source>
</evidence>
<evidence type="ECO:0000256" key="3">
    <source>
        <dbReference type="ARBA" id="ARBA00022989"/>
    </source>
</evidence>
<dbReference type="EMBL" id="KI536799">
    <property type="protein sequence ID" value="ESR44960.1"/>
    <property type="molecule type" value="Genomic_DNA"/>
</dbReference>
<feature type="transmembrane region" description="Helical" evidence="5">
    <location>
        <begin position="20"/>
        <end position="37"/>
    </location>
</feature>
<feature type="non-terminal residue" evidence="6">
    <location>
        <position position="52"/>
    </location>
</feature>
<proteinExistence type="predicted"/>
<keyword evidence="3 5" id="KW-1133">Transmembrane helix</keyword>
<keyword evidence="2 5" id="KW-0812">Transmembrane</keyword>
<protein>
    <submittedName>
        <fullName evidence="6">Uncharacterized protein</fullName>
    </submittedName>
</protein>
<evidence type="ECO:0000256" key="4">
    <source>
        <dbReference type="ARBA" id="ARBA00023136"/>
    </source>
</evidence>
<dbReference type="Pfam" id="PF05653">
    <property type="entry name" value="Mg_trans_NIPA"/>
    <property type="match status" value="1"/>
</dbReference>
<evidence type="ECO:0000256" key="1">
    <source>
        <dbReference type="ARBA" id="ARBA00004651"/>
    </source>
</evidence>
<keyword evidence="7" id="KW-1185">Reference proteome</keyword>
<evidence type="ECO:0000256" key="5">
    <source>
        <dbReference type="SAM" id="Phobius"/>
    </source>
</evidence>
<comment type="subcellular location">
    <subcellularLocation>
        <location evidence="1">Cell membrane</location>
        <topology evidence="1">Multi-pass membrane protein</topology>
    </subcellularLocation>
</comment>
<dbReference type="InterPro" id="IPR008521">
    <property type="entry name" value="Mg_trans_NIPA"/>
</dbReference>
<gene>
    <name evidence="6" type="ORF">CICLE_v100016942mg</name>
</gene>
<dbReference type="eggNOG" id="KOG2922">
    <property type="taxonomic scope" value="Eukaryota"/>
</dbReference>
<evidence type="ECO:0000256" key="2">
    <source>
        <dbReference type="ARBA" id="ARBA00022692"/>
    </source>
</evidence>
<dbReference type="InParanoid" id="V4T5X7"/>
<dbReference type="GO" id="GO:0005886">
    <property type="term" value="C:plasma membrane"/>
    <property type="evidence" value="ECO:0007669"/>
    <property type="project" value="UniProtKB-SubCell"/>
</dbReference>
<keyword evidence="4 5" id="KW-0472">Membrane</keyword>
<organism evidence="6 7">
    <name type="scientific">Citrus clementina</name>
    <name type="common">Clementine</name>
    <name type="synonym">Citrus deliciosa x Citrus sinensis</name>
    <dbReference type="NCBI Taxonomy" id="85681"/>
    <lineage>
        <taxon>Eukaryota</taxon>
        <taxon>Viridiplantae</taxon>
        <taxon>Streptophyta</taxon>
        <taxon>Embryophyta</taxon>
        <taxon>Tracheophyta</taxon>
        <taxon>Spermatophyta</taxon>
        <taxon>Magnoliopsida</taxon>
        <taxon>eudicotyledons</taxon>
        <taxon>Gunneridae</taxon>
        <taxon>Pentapetalae</taxon>
        <taxon>rosids</taxon>
        <taxon>malvids</taxon>
        <taxon>Sapindales</taxon>
        <taxon>Rutaceae</taxon>
        <taxon>Aurantioideae</taxon>
        <taxon>Citrus</taxon>
    </lineage>
</organism>
<dbReference type="GO" id="GO:0015095">
    <property type="term" value="F:magnesium ion transmembrane transporter activity"/>
    <property type="evidence" value="ECO:0007669"/>
    <property type="project" value="InterPro"/>
</dbReference>
<dbReference type="Gramene" id="ESR44961">
    <property type="protein sequence ID" value="ESR44961"/>
    <property type="gene ID" value="CICLE_v100016942mg"/>
</dbReference>
<accession>V4T5X7</accession>
<dbReference type="KEGG" id="cic:CICLE_v100016942m"/>
<dbReference type="EMBL" id="KI536799">
    <property type="protein sequence ID" value="ESR44961.1"/>
    <property type="molecule type" value="Genomic_DNA"/>
</dbReference>
<dbReference type="STRING" id="85681.V4T5X7"/>